<feature type="region of interest" description="Disordered" evidence="7">
    <location>
        <begin position="613"/>
        <end position="634"/>
    </location>
</feature>
<dbReference type="PANTHER" id="PTHR11802">
    <property type="entry name" value="SERINE PROTEASE FAMILY S10 SERINE CARBOXYPEPTIDASE"/>
    <property type="match status" value="1"/>
</dbReference>
<evidence type="ECO:0000313" key="9">
    <source>
        <dbReference type="EMBL" id="KAF5656483.1"/>
    </source>
</evidence>
<dbReference type="GO" id="GO:0000324">
    <property type="term" value="C:fungal-type vacuole"/>
    <property type="evidence" value="ECO:0007669"/>
    <property type="project" value="TreeGrafter"/>
</dbReference>
<keyword evidence="3" id="KW-0645">Protease</keyword>
<evidence type="ECO:0000256" key="7">
    <source>
        <dbReference type="SAM" id="MobiDB-lite"/>
    </source>
</evidence>
<organism evidence="9 10">
    <name type="scientific">Fusarium heterosporum</name>
    <dbReference type="NCBI Taxonomy" id="42747"/>
    <lineage>
        <taxon>Eukaryota</taxon>
        <taxon>Fungi</taxon>
        <taxon>Dikarya</taxon>
        <taxon>Ascomycota</taxon>
        <taxon>Pezizomycotina</taxon>
        <taxon>Sordariomycetes</taxon>
        <taxon>Hypocreomycetidae</taxon>
        <taxon>Hypocreales</taxon>
        <taxon>Nectriaceae</taxon>
        <taxon>Fusarium</taxon>
        <taxon>Fusarium heterosporum species complex</taxon>
    </lineage>
</organism>
<evidence type="ECO:0000256" key="8">
    <source>
        <dbReference type="SAM" id="SignalP"/>
    </source>
</evidence>
<proteinExistence type="inferred from homology"/>
<dbReference type="PANTHER" id="PTHR11802:SF189">
    <property type="entry name" value="CARBOXYPEPTIDASE"/>
    <property type="match status" value="1"/>
</dbReference>
<keyword evidence="6" id="KW-0325">Glycoprotein</keyword>
<comment type="caution">
    <text evidence="9">The sequence shown here is derived from an EMBL/GenBank/DDBJ whole genome shotgun (WGS) entry which is preliminary data.</text>
</comment>
<accession>A0A8H5ST02</accession>
<reference evidence="9 10" key="1">
    <citation type="submission" date="2020-05" db="EMBL/GenBank/DDBJ databases">
        <title>Identification and distribution of gene clusters putatively required for synthesis of sphingolipid metabolism inhibitors in phylogenetically diverse species of the filamentous fungus Fusarium.</title>
        <authorList>
            <person name="Kim H.-S."/>
            <person name="Busman M."/>
            <person name="Brown D.W."/>
            <person name="Divon H."/>
            <person name="Uhlig S."/>
            <person name="Proctor R.H."/>
        </authorList>
    </citation>
    <scope>NUCLEOTIDE SEQUENCE [LARGE SCALE GENOMIC DNA]</scope>
    <source>
        <strain evidence="9 10">NRRL 20693</strain>
    </source>
</reference>
<comment type="similarity">
    <text evidence="1">Belongs to the peptidase S10 family.</text>
</comment>
<evidence type="ECO:0000256" key="5">
    <source>
        <dbReference type="ARBA" id="ARBA00022801"/>
    </source>
</evidence>
<evidence type="ECO:0000256" key="1">
    <source>
        <dbReference type="ARBA" id="ARBA00009431"/>
    </source>
</evidence>
<evidence type="ECO:0000313" key="10">
    <source>
        <dbReference type="Proteomes" id="UP000567885"/>
    </source>
</evidence>
<dbReference type="GO" id="GO:0006508">
    <property type="term" value="P:proteolysis"/>
    <property type="evidence" value="ECO:0007669"/>
    <property type="project" value="UniProtKB-KW"/>
</dbReference>
<name>A0A8H5ST02_FUSHE</name>
<dbReference type="InterPro" id="IPR029058">
    <property type="entry name" value="AB_hydrolase_fold"/>
</dbReference>
<feature type="signal peptide" evidence="8">
    <location>
        <begin position="1"/>
        <end position="17"/>
    </location>
</feature>
<dbReference type="OrthoDB" id="443318at2759"/>
<dbReference type="AlphaFoldDB" id="A0A8H5ST02"/>
<dbReference type="GO" id="GO:0004185">
    <property type="term" value="F:serine-type carboxypeptidase activity"/>
    <property type="evidence" value="ECO:0007669"/>
    <property type="project" value="InterPro"/>
</dbReference>
<feature type="chain" id="PRO_5034585622" evidence="8">
    <location>
        <begin position="18"/>
        <end position="663"/>
    </location>
</feature>
<evidence type="ECO:0000256" key="6">
    <source>
        <dbReference type="ARBA" id="ARBA00023180"/>
    </source>
</evidence>
<dbReference type="Pfam" id="PF00450">
    <property type="entry name" value="Peptidase_S10"/>
    <property type="match status" value="1"/>
</dbReference>
<dbReference type="InterPro" id="IPR001563">
    <property type="entry name" value="Peptidase_S10"/>
</dbReference>
<keyword evidence="4 8" id="KW-0732">Signal</keyword>
<dbReference type="EMBL" id="JAAGWQ010000354">
    <property type="protein sequence ID" value="KAF5656483.1"/>
    <property type="molecule type" value="Genomic_DNA"/>
</dbReference>
<keyword evidence="10" id="KW-1185">Reference proteome</keyword>
<sequence>MKPFYSLLLLVSGLASAQSFVSPPKNIKTVLSEKFKGANISYKKVSNVCETTKGVDTYSGYVHLPSRFVPDAGGAKGLPKDGSVNYYFWYFPARTDPENAPTAMYFGGGPGYSGFDGSSVFPCYFNPDSNSTTLNEYSWNNNVNMLYIDNPVGVGFSYTTLANGTLDTTDNTFYPVSNNKSQESITSVDDLPEISLTKIPATMHVTDKSTMINGTMAAATTIWRFSQVWFNEFPEYQTKNNDLSIWGVSYGGLYTTMFTSYFLQQNDLIANGKHNIKEATQLNVTTMGIINGLLDMESMAHGWLDYAMNNTYDHPLINDTTYTELNKVMNDPKKGCYTLLNSCRTAQAEGDPQMKGNNPSVNKACATASNTCLGIAFESFDKATMYYPFDISIKKPGSFPDEYEAAFFNQEWVQQALGVPLNFTRGNDAFPDPFFNYTGDPARYDLSHLGNLLDSGINVALVYGDRDYRCNWFSAENSSLHIPFEDAESFAKAGYADIITNSSYNGGFVREYGGLSFSRVFQAGHSAGGFQPETVFRIFESAMFRKDVATGKIDLTKGNYQTQGPSDVRDVKNKLPAPVDNVCYVLQPINTCTEDQMEALVNGTAETKNWVVTSPEGFKGDSGNGSDSGNEDGDNLFGGNSGIGLSPNLCLAVACIAGAAAFW</sequence>
<dbReference type="Gene3D" id="3.40.50.1820">
    <property type="entry name" value="alpha/beta hydrolase"/>
    <property type="match status" value="1"/>
</dbReference>
<protein>
    <submittedName>
        <fullName evidence="9">Serine-type carboxypeptidase</fullName>
    </submittedName>
</protein>
<dbReference type="SUPFAM" id="SSF53474">
    <property type="entry name" value="alpha/beta-Hydrolases"/>
    <property type="match status" value="1"/>
</dbReference>
<evidence type="ECO:0000256" key="3">
    <source>
        <dbReference type="ARBA" id="ARBA00022670"/>
    </source>
</evidence>
<evidence type="ECO:0000256" key="2">
    <source>
        <dbReference type="ARBA" id="ARBA00022645"/>
    </source>
</evidence>
<dbReference type="Proteomes" id="UP000567885">
    <property type="component" value="Unassembled WGS sequence"/>
</dbReference>
<evidence type="ECO:0000256" key="4">
    <source>
        <dbReference type="ARBA" id="ARBA00022729"/>
    </source>
</evidence>
<dbReference type="PRINTS" id="PR00724">
    <property type="entry name" value="CRBOXYPTASEC"/>
</dbReference>
<keyword evidence="2 9" id="KW-0121">Carboxypeptidase</keyword>
<keyword evidence="5" id="KW-0378">Hydrolase</keyword>
<gene>
    <name evidence="9" type="ORF">FHETE_10978</name>
</gene>